<evidence type="ECO:0000256" key="1">
    <source>
        <dbReference type="ARBA" id="ARBA00004141"/>
    </source>
</evidence>
<accession>A0AB39VH04</accession>
<evidence type="ECO:0000313" key="7">
    <source>
        <dbReference type="EMBL" id="XDU66815.1"/>
    </source>
</evidence>
<keyword evidence="7" id="KW-0436">Ligase</keyword>
<evidence type="ECO:0000256" key="2">
    <source>
        <dbReference type="ARBA" id="ARBA00022692"/>
    </source>
</evidence>
<feature type="transmembrane region" description="Helical" evidence="5">
    <location>
        <begin position="206"/>
        <end position="221"/>
    </location>
</feature>
<protein>
    <submittedName>
        <fullName evidence="7">O-antigen ligase family protein</fullName>
    </submittedName>
</protein>
<dbReference type="KEGG" id="lrug:AB8B22_10700"/>
<organism evidence="7">
    <name type="scientific">Leptotrichia rugosa</name>
    <dbReference type="NCBI Taxonomy" id="3239302"/>
    <lineage>
        <taxon>Bacteria</taxon>
        <taxon>Fusobacteriati</taxon>
        <taxon>Fusobacteriota</taxon>
        <taxon>Fusobacteriia</taxon>
        <taxon>Fusobacteriales</taxon>
        <taxon>Leptotrichiaceae</taxon>
        <taxon>Leptotrichia</taxon>
    </lineage>
</organism>
<keyword evidence="2 5" id="KW-0812">Transmembrane</keyword>
<dbReference type="AlphaFoldDB" id="A0AB39VH04"/>
<dbReference type="RefSeq" id="WP_369711076.1">
    <property type="nucleotide sequence ID" value="NZ_CP165644.1"/>
</dbReference>
<evidence type="ECO:0000256" key="5">
    <source>
        <dbReference type="SAM" id="Phobius"/>
    </source>
</evidence>
<comment type="subcellular location">
    <subcellularLocation>
        <location evidence="1">Membrane</location>
        <topology evidence="1">Multi-pass membrane protein</topology>
    </subcellularLocation>
</comment>
<dbReference type="PANTHER" id="PTHR37422">
    <property type="entry name" value="TEICHURONIC ACID BIOSYNTHESIS PROTEIN TUAE"/>
    <property type="match status" value="1"/>
</dbReference>
<evidence type="ECO:0000256" key="3">
    <source>
        <dbReference type="ARBA" id="ARBA00022989"/>
    </source>
</evidence>
<proteinExistence type="predicted"/>
<feature type="transmembrane region" description="Helical" evidence="5">
    <location>
        <begin position="113"/>
        <end position="130"/>
    </location>
</feature>
<evidence type="ECO:0000259" key="6">
    <source>
        <dbReference type="Pfam" id="PF04932"/>
    </source>
</evidence>
<keyword evidence="4 5" id="KW-0472">Membrane</keyword>
<gene>
    <name evidence="7" type="ORF">AB8B22_10700</name>
</gene>
<feature type="transmembrane region" description="Helical" evidence="5">
    <location>
        <begin position="150"/>
        <end position="172"/>
    </location>
</feature>
<evidence type="ECO:0000256" key="4">
    <source>
        <dbReference type="ARBA" id="ARBA00023136"/>
    </source>
</evidence>
<feature type="transmembrane region" description="Helical" evidence="5">
    <location>
        <begin position="59"/>
        <end position="80"/>
    </location>
</feature>
<dbReference type="PANTHER" id="PTHR37422:SF13">
    <property type="entry name" value="LIPOPOLYSACCHARIDE BIOSYNTHESIS PROTEIN PA4999-RELATED"/>
    <property type="match status" value="1"/>
</dbReference>
<reference evidence="7" key="1">
    <citation type="submission" date="2024-07" db="EMBL/GenBank/DDBJ databases">
        <authorList>
            <person name="Li X.-J."/>
            <person name="Wang X."/>
        </authorList>
    </citation>
    <scope>NUCLEOTIDE SEQUENCE</scope>
    <source>
        <strain evidence="7">HSP-334</strain>
    </source>
</reference>
<dbReference type="GO" id="GO:0016874">
    <property type="term" value="F:ligase activity"/>
    <property type="evidence" value="ECO:0007669"/>
    <property type="project" value="UniProtKB-KW"/>
</dbReference>
<feature type="transmembrane region" description="Helical" evidence="5">
    <location>
        <begin position="398"/>
        <end position="415"/>
    </location>
</feature>
<dbReference type="EMBL" id="CP165644">
    <property type="protein sequence ID" value="XDU66815.1"/>
    <property type="molecule type" value="Genomic_DNA"/>
</dbReference>
<feature type="transmembrane region" description="Helical" evidence="5">
    <location>
        <begin position="29"/>
        <end position="47"/>
    </location>
</feature>
<name>A0AB39VH04_9FUSO</name>
<feature type="transmembrane region" description="Helical" evidence="5">
    <location>
        <begin position="335"/>
        <end position="354"/>
    </location>
</feature>
<keyword evidence="3 5" id="KW-1133">Transmembrane helix</keyword>
<sequence>MKRIKSIGYGICLLFALSLFLSEKFENNVLIPLLLVLFLISISFDKDRENIFVFKEKKISVAVFLLALTPFVIAFLDGGLHSRLDNYNFKYLSFFPLIYFLDEDKKVFNFIKALLIGGTITLMFAMLNFIKNFNAWAHPVGFDYPRVTAILTVQDFANIMCIILLFLLSFILFYKNSDEKKNRIIKIILIILALLVTFIVVVNRSKMVYISLLPTIFYLVFKKNKKYVVALVIACACGFFLLPTSISSRLKYIADYKKDPSSNLRVIFWETGVAAFEKKPIFGWKSLERKEFNLDHYKKTGTMDYVNQYFLSGPNIRPQHYVASHNSYLQYLLDYGILGFAFFIFLFVEVAIIFFKTRFSKSEKNLSSKILAFELATKVSLIAWLIQGMTDDNLNDKHMILTLTILIVFMCYLYQKWKILKNNKK</sequence>
<feature type="transmembrane region" description="Helical" evidence="5">
    <location>
        <begin position="228"/>
        <end position="246"/>
    </location>
</feature>
<feature type="transmembrane region" description="Helical" evidence="5">
    <location>
        <begin position="184"/>
        <end position="200"/>
    </location>
</feature>
<dbReference type="GO" id="GO:0016020">
    <property type="term" value="C:membrane"/>
    <property type="evidence" value="ECO:0007669"/>
    <property type="project" value="UniProtKB-SubCell"/>
</dbReference>
<dbReference type="InterPro" id="IPR051533">
    <property type="entry name" value="WaaL-like"/>
</dbReference>
<dbReference type="InterPro" id="IPR007016">
    <property type="entry name" value="O-antigen_ligase-rel_domated"/>
</dbReference>
<feature type="transmembrane region" description="Helical" evidence="5">
    <location>
        <begin position="366"/>
        <end position="386"/>
    </location>
</feature>
<dbReference type="Pfam" id="PF04932">
    <property type="entry name" value="Wzy_C"/>
    <property type="match status" value="1"/>
</dbReference>
<feature type="domain" description="O-antigen ligase-related" evidence="6">
    <location>
        <begin position="192"/>
        <end position="344"/>
    </location>
</feature>